<dbReference type="AlphaFoldDB" id="A0A382JCM6"/>
<evidence type="ECO:0000313" key="1">
    <source>
        <dbReference type="EMBL" id="SVC10034.1"/>
    </source>
</evidence>
<gene>
    <name evidence="1" type="ORF">METZ01_LOCUS262888</name>
</gene>
<dbReference type="EMBL" id="UINC01073553">
    <property type="protein sequence ID" value="SVC10034.1"/>
    <property type="molecule type" value="Genomic_DNA"/>
</dbReference>
<feature type="non-terminal residue" evidence="1">
    <location>
        <position position="1"/>
    </location>
</feature>
<organism evidence="1">
    <name type="scientific">marine metagenome</name>
    <dbReference type="NCBI Taxonomy" id="408172"/>
    <lineage>
        <taxon>unclassified sequences</taxon>
        <taxon>metagenomes</taxon>
        <taxon>ecological metagenomes</taxon>
    </lineage>
</organism>
<accession>A0A382JCM6</accession>
<proteinExistence type="predicted"/>
<name>A0A382JCM6_9ZZZZ</name>
<sequence length="88" mass="9778">SEFLLFTRILEDGVRGLYSARLVPENGTPAHQVVVEHGRAPADSVTKLISGLHRRLGHEVPAKHVNIAGDHDRWQVFVDETREAEASD</sequence>
<reference evidence="1" key="1">
    <citation type="submission" date="2018-05" db="EMBL/GenBank/DDBJ databases">
        <authorList>
            <person name="Lanie J.A."/>
            <person name="Ng W.-L."/>
            <person name="Kazmierczak K.M."/>
            <person name="Andrzejewski T.M."/>
            <person name="Davidsen T.M."/>
            <person name="Wayne K.J."/>
            <person name="Tettelin H."/>
            <person name="Glass J.I."/>
            <person name="Rusch D."/>
            <person name="Podicherti R."/>
            <person name="Tsui H.-C.T."/>
            <person name="Winkler M.E."/>
        </authorList>
    </citation>
    <scope>NUCLEOTIDE SEQUENCE</scope>
</reference>
<protein>
    <submittedName>
        <fullName evidence="1">Uncharacterized protein</fullName>
    </submittedName>
</protein>